<reference evidence="2" key="1">
    <citation type="journal article" date="2019" name="Int. J. Syst. Evol. Microbiol.">
        <title>The Global Catalogue of Microorganisms (GCM) 10K type strain sequencing project: providing services to taxonomists for standard genome sequencing and annotation.</title>
        <authorList>
            <consortium name="The Broad Institute Genomics Platform"/>
            <consortium name="The Broad Institute Genome Sequencing Center for Infectious Disease"/>
            <person name="Wu L."/>
            <person name="Ma J."/>
        </authorList>
    </citation>
    <scope>NUCLEOTIDE SEQUENCE [LARGE SCALE GENOMIC DNA]</scope>
    <source>
        <strain evidence="2">KCTC 42087</strain>
    </source>
</reference>
<dbReference type="EMBL" id="JBHSON010000004">
    <property type="protein sequence ID" value="MFC5744859.1"/>
    <property type="molecule type" value="Genomic_DNA"/>
</dbReference>
<dbReference type="RefSeq" id="WP_378280381.1">
    <property type="nucleotide sequence ID" value="NZ_JBHSON010000004.1"/>
</dbReference>
<organism evidence="1 2">
    <name type="scientific">Actinomadura rugatobispora</name>
    <dbReference type="NCBI Taxonomy" id="1994"/>
    <lineage>
        <taxon>Bacteria</taxon>
        <taxon>Bacillati</taxon>
        <taxon>Actinomycetota</taxon>
        <taxon>Actinomycetes</taxon>
        <taxon>Streptosporangiales</taxon>
        <taxon>Thermomonosporaceae</taxon>
        <taxon>Actinomadura</taxon>
    </lineage>
</organism>
<keyword evidence="2" id="KW-1185">Reference proteome</keyword>
<dbReference type="Proteomes" id="UP001596074">
    <property type="component" value="Unassembled WGS sequence"/>
</dbReference>
<proteinExistence type="predicted"/>
<name>A0ABW0ZNK5_9ACTN</name>
<gene>
    <name evidence="1" type="ORF">ACFPZN_04440</name>
</gene>
<sequence length="83" mass="8989">MRFDSSPRRYSAVRARWHKVRATVRGAAAVLGCLATAADHLATAVLGIGPLSPRVRRLGQVLAAEYRAGYLGAITIRTDEEAR</sequence>
<evidence type="ECO:0000313" key="2">
    <source>
        <dbReference type="Proteomes" id="UP001596074"/>
    </source>
</evidence>
<protein>
    <submittedName>
        <fullName evidence="1">Uncharacterized protein</fullName>
    </submittedName>
</protein>
<comment type="caution">
    <text evidence="1">The sequence shown here is derived from an EMBL/GenBank/DDBJ whole genome shotgun (WGS) entry which is preliminary data.</text>
</comment>
<accession>A0ABW0ZNK5</accession>
<evidence type="ECO:0000313" key="1">
    <source>
        <dbReference type="EMBL" id="MFC5744859.1"/>
    </source>
</evidence>